<gene>
    <name evidence="13" type="primary">LOC34621881</name>
</gene>
<dbReference type="GeneID" id="34621881"/>
<dbReference type="Proteomes" id="UP000515125">
    <property type="component" value="Unplaced"/>
</dbReference>
<keyword evidence="10" id="KW-0732">Signal</keyword>
<dbReference type="InterPro" id="IPR034204">
    <property type="entry name" value="PfSUB1-like_cat_dom"/>
</dbReference>
<dbReference type="Gene3D" id="3.40.50.200">
    <property type="entry name" value="Peptidase S8/S53 domain"/>
    <property type="match status" value="1"/>
</dbReference>
<evidence type="ECO:0000256" key="8">
    <source>
        <dbReference type="PROSITE-ProRule" id="PRU01240"/>
    </source>
</evidence>
<protein>
    <recommendedName>
        <fullName evidence="7">subtilisin</fullName>
        <ecNumber evidence="7">3.4.21.62</ecNumber>
    </recommendedName>
</protein>
<reference evidence="13" key="1">
    <citation type="submission" date="2025-08" db="UniProtKB">
        <authorList>
            <consortium name="RefSeq"/>
        </authorList>
    </citation>
    <scope>IDENTIFICATION</scope>
</reference>
<feature type="active site" description="Charge relay system" evidence="8">
    <location>
        <position position="233"/>
    </location>
</feature>
<dbReference type="EC" id="3.4.21.62" evidence="7"/>
<proteinExistence type="inferred from homology"/>
<dbReference type="OrthoDB" id="531541at2759"/>
<dbReference type="PROSITE" id="PS00136">
    <property type="entry name" value="SUBTILASE_ASP"/>
    <property type="match status" value="1"/>
</dbReference>
<evidence type="ECO:0000313" key="12">
    <source>
        <dbReference type="Proteomes" id="UP000515125"/>
    </source>
</evidence>
<organism evidence="12 13">
    <name type="scientific">Cyclospora cayetanensis</name>
    <dbReference type="NCBI Taxonomy" id="88456"/>
    <lineage>
        <taxon>Eukaryota</taxon>
        <taxon>Sar</taxon>
        <taxon>Alveolata</taxon>
        <taxon>Apicomplexa</taxon>
        <taxon>Conoidasida</taxon>
        <taxon>Coccidia</taxon>
        <taxon>Eucoccidiorida</taxon>
        <taxon>Eimeriorina</taxon>
        <taxon>Eimeriidae</taxon>
        <taxon>Cyclospora</taxon>
    </lineage>
</organism>
<evidence type="ECO:0000256" key="1">
    <source>
        <dbReference type="ARBA" id="ARBA00011073"/>
    </source>
</evidence>
<evidence type="ECO:0000256" key="6">
    <source>
        <dbReference type="ARBA" id="ARBA00023529"/>
    </source>
</evidence>
<keyword evidence="2 8" id="KW-0645">Protease</keyword>
<comment type="catalytic activity">
    <reaction evidence="6">
        <text>Hydrolysis of proteins with broad specificity for peptide bonds, and a preference for a large uncharged residue in P1. Hydrolyzes peptide amides.</text>
        <dbReference type="EC" id="3.4.21.62"/>
    </reaction>
</comment>
<dbReference type="PANTHER" id="PTHR43399:SF4">
    <property type="entry name" value="CELL WALL-ASSOCIATED PROTEASE"/>
    <property type="match status" value="1"/>
</dbReference>
<dbReference type="GO" id="GO:0004252">
    <property type="term" value="F:serine-type endopeptidase activity"/>
    <property type="evidence" value="ECO:0007669"/>
    <property type="project" value="UniProtKB-UniRule"/>
</dbReference>
<dbReference type="CDD" id="cd07473">
    <property type="entry name" value="Peptidases_S8_Subtilisin_like"/>
    <property type="match status" value="1"/>
</dbReference>
<evidence type="ECO:0000256" key="2">
    <source>
        <dbReference type="ARBA" id="ARBA00022670"/>
    </source>
</evidence>
<feature type="signal peptide" evidence="10">
    <location>
        <begin position="1"/>
        <end position="22"/>
    </location>
</feature>
<evidence type="ECO:0000256" key="10">
    <source>
        <dbReference type="SAM" id="SignalP"/>
    </source>
</evidence>
<dbReference type="InterPro" id="IPR015500">
    <property type="entry name" value="Peptidase_S8_subtilisin-rel"/>
</dbReference>
<evidence type="ECO:0000259" key="11">
    <source>
        <dbReference type="Pfam" id="PF00082"/>
    </source>
</evidence>
<sequence length="562" mass="60576">MAPLRWSSALLLLIAAGKFAHSEEEPSVEDIVRHRLLTGFKEGCDAEASTVRSLQSAVKTAYGDMRKREGRSPLSEDSLYTEVQETFAQDNSAYTQKLMTFRVRKHSEAGDGQLLGTLAEEGAEDKCSVVRLHLKKVGVSVLSLAECPMVASDMDVAVSAFEDDDCTSFVERDAVVHLYPTFEGPPHPEQAQQTIGPSKTFDSPLAYWLEVTGVDRAWSRHSCVRDVVVGVIDTGVATSHPDLRSNMWQNEYEVPGNGIDDDRNGYVDDVNGYDFYLKRPAVTDGHGHGTHVAGIIGAVPTTTAARGVCKNVSIAGLRFLDSQGSGATSDAIEAINYAIEMDFHMTSNSWGGPDVSSGLLQAIKRASAVDQLFVAAAGNSGNNADTFPEYPAAYRVENIISVAATDESDRLANFSNYGKHAVHIAAPGVFIYSTFPPATAKTLSGTSMATPVISGVAAMLLSIRPMAVSEVKELLFGTAERPRSLKDKLITNGRVNAAFAMCMADLKGQTREFSTGKPRTLIAFKAECRLRRSAWNPVASEFLLSARESMSLEALSFGVLVG</sequence>
<evidence type="ECO:0000256" key="4">
    <source>
        <dbReference type="ARBA" id="ARBA00022825"/>
    </source>
</evidence>
<evidence type="ECO:0000256" key="5">
    <source>
        <dbReference type="ARBA" id="ARBA00023145"/>
    </source>
</evidence>
<dbReference type="AlphaFoldDB" id="A0A6P6RZS5"/>
<dbReference type="InterPro" id="IPR023827">
    <property type="entry name" value="Peptidase_S8_Asp-AS"/>
</dbReference>
<dbReference type="PRINTS" id="PR00723">
    <property type="entry name" value="SUBTILISIN"/>
</dbReference>
<evidence type="ECO:0000313" key="13">
    <source>
        <dbReference type="RefSeq" id="XP_026193368.1"/>
    </source>
</evidence>
<dbReference type="Pfam" id="PF00082">
    <property type="entry name" value="Peptidase_S8"/>
    <property type="match status" value="1"/>
</dbReference>
<accession>A0A6P6RZS5</accession>
<comment type="similarity">
    <text evidence="1 8 9">Belongs to the peptidase S8 family.</text>
</comment>
<evidence type="ECO:0000256" key="7">
    <source>
        <dbReference type="ARBA" id="ARBA00023619"/>
    </source>
</evidence>
<dbReference type="InterPro" id="IPR051048">
    <property type="entry name" value="Peptidase_S8/S53_subtilisin"/>
</dbReference>
<dbReference type="GO" id="GO:0006508">
    <property type="term" value="P:proteolysis"/>
    <property type="evidence" value="ECO:0007669"/>
    <property type="project" value="UniProtKB-KW"/>
</dbReference>
<evidence type="ECO:0000256" key="3">
    <source>
        <dbReference type="ARBA" id="ARBA00022801"/>
    </source>
</evidence>
<dbReference type="PROSITE" id="PS00138">
    <property type="entry name" value="SUBTILASE_SER"/>
    <property type="match status" value="1"/>
</dbReference>
<keyword evidence="4 8" id="KW-0720">Serine protease</keyword>
<feature type="active site" description="Charge relay system" evidence="8">
    <location>
        <position position="447"/>
    </location>
</feature>
<dbReference type="InterPro" id="IPR000209">
    <property type="entry name" value="Peptidase_S8/S53_dom"/>
</dbReference>
<keyword evidence="3 8" id="KW-0378">Hydrolase</keyword>
<feature type="active site" description="Charge relay system" evidence="8">
    <location>
        <position position="288"/>
    </location>
</feature>
<name>A0A6P6RZS5_9EIME</name>
<dbReference type="InterPro" id="IPR023828">
    <property type="entry name" value="Peptidase_S8_Ser-AS"/>
</dbReference>
<dbReference type="RefSeq" id="XP_026193368.1">
    <property type="nucleotide sequence ID" value="XM_026337583.1"/>
</dbReference>
<dbReference type="PROSITE" id="PS00137">
    <property type="entry name" value="SUBTILASE_HIS"/>
    <property type="match status" value="1"/>
</dbReference>
<feature type="chain" id="PRO_5028050711" description="subtilisin" evidence="10">
    <location>
        <begin position="23"/>
        <end position="562"/>
    </location>
</feature>
<dbReference type="InterPro" id="IPR036852">
    <property type="entry name" value="Peptidase_S8/S53_dom_sf"/>
</dbReference>
<evidence type="ECO:0000256" key="9">
    <source>
        <dbReference type="RuleBase" id="RU003355"/>
    </source>
</evidence>
<dbReference type="PROSITE" id="PS51892">
    <property type="entry name" value="SUBTILASE"/>
    <property type="match status" value="1"/>
</dbReference>
<dbReference type="InterPro" id="IPR022398">
    <property type="entry name" value="Peptidase_S8_His-AS"/>
</dbReference>
<dbReference type="SUPFAM" id="SSF52743">
    <property type="entry name" value="Subtilisin-like"/>
    <property type="match status" value="1"/>
</dbReference>
<keyword evidence="12" id="KW-1185">Reference proteome</keyword>
<dbReference type="PANTHER" id="PTHR43399">
    <property type="entry name" value="SUBTILISIN-RELATED"/>
    <property type="match status" value="1"/>
</dbReference>
<feature type="domain" description="Peptidase S8/S53" evidence="11">
    <location>
        <begin position="225"/>
        <end position="486"/>
    </location>
</feature>
<keyword evidence="5" id="KW-0865">Zymogen</keyword>